<dbReference type="EMBL" id="AEJB01000008">
    <property type="protein sequence ID" value="ELP71282.1"/>
    <property type="molecule type" value="Genomic_DNA"/>
</dbReference>
<evidence type="ECO:0000313" key="3">
    <source>
        <dbReference type="Proteomes" id="UP000010931"/>
    </source>
</evidence>
<comment type="caution">
    <text evidence="2">The sequence shown here is derived from an EMBL/GenBank/DDBJ whole genome shotgun (WGS) entry which is preliminary data.</text>
</comment>
<keyword evidence="3" id="KW-1185">Reference proteome</keyword>
<feature type="region of interest" description="Disordered" evidence="1">
    <location>
        <begin position="1"/>
        <end position="26"/>
    </location>
</feature>
<gene>
    <name evidence="2" type="ORF">STRTUCAR8_02654</name>
</gene>
<feature type="non-terminal residue" evidence="2">
    <location>
        <position position="1"/>
    </location>
</feature>
<reference evidence="2 3" key="1">
    <citation type="journal article" date="2011" name="Plasmid">
        <title>Streptomyces turgidiscabies Car8 contains a modular pathogenicity island that shares virulence genes with other actinobacterial plant pathogens.</title>
        <authorList>
            <person name="Huguet-Tapia J.C."/>
            <person name="Badger J.H."/>
            <person name="Loria R."/>
            <person name="Pettis G.S."/>
        </authorList>
    </citation>
    <scope>NUCLEOTIDE SEQUENCE [LARGE SCALE GENOMIC DNA]</scope>
    <source>
        <strain evidence="2 3">Car8</strain>
    </source>
</reference>
<protein>
    <submittedName>
        <fullName evidence="2">Uncharacterized protein</fullName>
    </submittedName>
</protein>
<dbReference type="AlphaFoldDB" id="L7FIW9"/>
<proteinExistence type="predicted"/>
<accession>L7FIW9</accession>
<evidence type="ECO:0000313" key="2">
    <source>
        <dbReference type="EMBL" id="ELP71282.1"/>
    </source>
</evidence>
<evidence type="ECO:0000256" key="1">
    <source>
        <dbReference type="SAM" id="MobiDB-lite"/>
    </source>
</evidence>
<dbReference type="Proteomes" id="UP000010931">
    <property type="component" value="Unassembled WGS sequence"/>
</dbReference>
<feature type="region of interest" description="Disordered" evidence="1">
    <location>
        <begin position="56"/>
        <end position="79"/>
    </location>
</feature>
<name>L7FIW9_STRT8</name>
<organism evidence="2 3">
    <name type="scientific">Streptomyces turgidiscabies (strain Car8)</name>
    <dbReference type="NCBI Taxonomy" id="698760"/>
    <lineage>
        <taxon>Bacteria</taxon>
        <taxon>Bacillati</taxon>
        <taxon>Actinomycetota</taxon>
        <taxon>Actinomycetes</taxon>
        <taxon>Kitasatosporales</taxon>
        <taxon>Streptomycetaceae</taxon>
        <taxon>Streptomyces</taxon>
    </lineage>
</organism>
<sequence length="79" mass="8267">RAVLLARNDRLGQQTQHESHDDRPQPAHGCLLVRLYVSITPSVGPFALRRMSGTSVRGTAQSGHPVGRCPGLVGGAGAA</sequence>